<dbReference type="EMBL" id="CM008046">
    <property type="protein sequence ID" value="PVH66751.1"/>
    <property type="molecule type" value="Genomic_DNA"/>
</dbReference>
<dbReference type="AlphaFoldDB" id="A0A2T8KX58"/>
<sequence length="75" mass="8605">MIQASETSSFSFRRSISNYIPRSNTSRTEDISRLTVAALLEVLPPIILNFRRFGWRLQKAASAWYQTLKIIPVSC</sequence>
<organism evidence="1">
    <name type="scientific">Panicum hallii</name>
    <dbReference type="NCBI Taxonomy" id="206008"/>
    <lineage>
        <taxon>Eukaryota</taxon>
        <taxon>Viridiplantae</taxon>
        <taxon>Streptophyta</taxon>
        <taxon>Embryophyta</taxon>
        <taxon>Tracheophyta</taxon>
        <taxon>Spermatophyta</taxon>
        <taxon>Magnoliopsida</taxon>
        <taxon>Liliopsida</taxon>
        <taxon>Poales</taxon>
        <taxon>Poaceae</taxon>
        <taxon>PACMAD clade</taxon>
        <taxon>Panicoideae</taxon>
        <taxon>Panicodae</taxon>
        <taxon>Paniceae</taxon>
        <taxon>Panicinae</taxon>
        <taxon>Panicum</taxon>
        <taxon>Panicum sect. Panicum</taxon>
    </lineage>
</organism>
<gene>
    <name evidence="1" type="ORF">PAHAL_1G336900</name>
</gene>
<evidence type="ECO:0000313" key="1">
    <source>
        <dbReference type="EMBL" id="PVH66751.1"/>
    </source>
</evidence>
<reference evidence="1" key="1">
    <citation type="submission" date="2018-04" db="EMBL/GenBank/DDBJ databases">
        <title>WGS assembly of Panicum hallii.</title>
        <authorList>
            <person name="Lovell J."/>
            <person name="Jenkins J."/>
            <person name="Lowry D."/>
            <person name="Mamidi S."/>
            <person name="Sreedasyam A."/>
            <person name="Weng X."/>
            <person name="Barry K."/>
            <person name="Bonette J."/>
            <person name="Campitelli B."/>
            <person name="Daum C."/>
            <person name="Gordon S."/>
            <person name="Gould B."/>
            <person name="Lipzen A."/>
            <person name="Macqueen A."/>
            <person name="Palacio-Mejia J."/>
            <person name="Plott C."/>
            <person name="Shakirov E."/>
            <person name="Shu S."/>
            <person name="Yoshinaga Y."/>
            <person name="Zane M."/>
            <person name="Rokhsar D."/>
            <person name="Grimwood J."/>
            <person name="Schmutz J."/>
            <person name="Juenger T."/>
        </authorList>
    </citation>
    <scope>NUCLEOTIDE SEQUENCE [LARGE SCALE GENOMIC DNA]</scope>
    <source>
        <strain evidence="1">FIL2</strain>
    </source>
</reference>
<protein>
    <submittedName>
        <fullName evidence="1">Uncharacterized protein</fullName>
    </submittedName>
</protein>
<name>A0A2T8KX58_9POAL</name>
<proteinExistence type="predicted"/>
<accession>A0A2T8KX58</accession>
<dbReference type="Proteomes" id="UP000243499">
    <property type="component" value="Chromosome 1"/>
</dbReference>
<dbReference type="Gramene" id="PVH66751">
    <property type="protein sequence ID" value="PVH66751"/>
    <property type="gene ID" value="PAHAL_1G336900"/>
</dbReference>